<dbReference type="EMBL" id="JAGTXO010000072">
    <property type="protein sequence ID" value="KAG8457362.1"/>
    <property type="molecule type" value="Genomic_DNA"/>
</dbReference>
<dbReference type="Proteomes" id="UP000751190">
    <property type="component" value="Unassembled WGS sequence"/>
</dbReference>
<evidence type="ECO:0000313" key="1">
    <source>
        <dbReference type="EMBL" id="KAG8457362.1"/>
    </source>
</evidence>
<dbReference type="OrthoDB" id="10581503at2759"/>
<reference evidence="1" key="1">
    <citation type="submission" date="2021-05" db="EMBL/GenBank/DDBJ databases">
        <title>The genome of the haptophyte Pavlova lutheri (Diacronema luteri, Pavlovales) - a model for lipid biosynthesis in eukaryotic algae.</title>
        <authorList>
            <person name="Hulatt C.J."/>
            <person name="Posewitz M.C."/>
        </authorList>
    </citation>
    <scope>NUCLEOTIDE SEQUENCE</scope>
    <source>
        <strain evidence="1">NIVA-4/92</strain>
    </source>
</reference>
<dbReference type="AlphaFoldDB" id="A0A8J5X705"/>
<sequence>MAGAKADASRAKQLASDAQAAAALQRELDEEAARDAQDELDDASGLRARRAALDERLNRSAGKEITHLGKATLRRIDDKLHTGVSLRGVLNACRDDARFAALLELVDAGQRERVYAEAVALLLDEELVASL</sequence>
<proteinExistence type="predicted"/>
<comment type="caution">
    <text evidence="1">The sequence shown here is derived from an EMBL/GenBank/DDBJ whole genome shotgun (WGS) entry which is preliminary data.</text>
</comment>
<name>A0A8J5X705_DIALT</name>
<gene>
    <name evidence="1" type="ORF">KFE25_005043</name>
</gene>
<accession>A0A8J5X705</accession>
<evidence type="ECO:0000313" key="2">
    <source>
        <dbReference type="Proteomes" id="UP000751190"/>
    </source>
</evidence>
<protein>
    <submittedName>
        <fullName evidence="1">Uncharacterized protein</fullName>
    </submittedName>
</protein>
<keyword evidence="2" id="KW-1185">Reference proteome</keyword>
<organism evidence="1 2">
    <name type="scientific">Diacronema lutheri</name>
    <name type="common">Unicellular marine alga</name>
    <name type="synonym">Monochrysis lutheri</name>
    <dbReference type="NCBI Taxonomy" id="2081491"/>
    <lineage>
        <taxon>Eukaryota</taxon>
        <taxon>Haptista</taxon>
        <taxon>Haptophyta</taxon>
        <taxon>Pavlovophyceae</taxon>
        <taxon>Pavlovales</taxon>
        <taxon>Pavlovaceae</taxon>
        <taxon>Diacronema</taxon>
    </lineage>
</organism>